<reference evidence="1 2" key="1">
    <citation type="submission" date="2019-07" db="EMBL/GenBank/DDBJ databases">
        <title>Whole genome shotgun sequence of Cellulomonas terrae NBRC 100819.</title>
        <authorList>
            <person name="Hosoyama A."/>
            <person name="Uohara A."/>
            <person name="Ohji S."/>
            <person name="Ichikawa N."/>
        </authorList>
    </citation>
    <scope>NUCLEOTIDE SEQUENCE [LARGE SCALE GENOMIC DNA]</scope>
    <source>
        <strain evidence="1 2">NBRC 100819</strain>
    </source>
</reference>
<proteinExistence type="predicted"/>
<sequence length="69" mass="7198">MRACVTPRSALICGRTAVGSISPVTMTKVAPPRTARLGHGKRVRVAERSMSATLNFDITVKVKGTGGSS</sequence>
<accession>A0A511JNA0</accession>
<evidence type="ECO:0000313" key="1">
    <source>
        <dbReference type="EMBL" id="GEL99335.1"/>
    </source>
</evidence>
<organism evidence="1 2">
    <name type="scientific">Cellulomonas terrae</name>
    <dbReference type="NCBI Taxonomy" id="311234"/>
    <lineage>
        <taxon>Bacteria</taxon>
        <taxon>Bacillati</taxon>
        <taxon>Actinomycetota</taxon>
        <taxon>Actinomycetes</taxon>
        <taxon>Micrococcales</taxon>
        <taxon>Cellulomonadaceae</taxon>
        <taxon>Cellulomonas</taxon>
    </lineage>
</organism>
<protein>
    <submittedName>
        <fullName evidence="1">Uncharacterized protein</fullName>
    </submittedName>
</protein>
<keyword evidence="2" id="KW-1185">Reference proteome</keyword>
<name>A0A511JNA0_9CELL</name>
<evidence type="ECO:0000313" key="2">
    <source>
        <dbReference type="Proteomes" id="UP000321049"/>
    </source>
</evidence>
<gene>
    <name evidence="1" type="ORF">CTE05_28820</name>
</gene>
<dbReference type="EMBL" id="BJWH01000016">
    <property type="protein sequence ID" value="GEL99335.1"/>
    <property type="molecule type" value="Genomic_DNA"/>
</dbReference>
<dbReference type="AlphaFoldDB" id="A0A511JNA0"/>
<comment type="caution">
    <text evidence="1">The sequence shown here is derived from an EMBL/GenBank/DDBJ whole genome shotgun (WGS) entry which is preliminary data.</text>
</comment>
<dbReference type="Proteomes" id="UP000321049">
    <property type="component" value="Unassembled WGS sequence"/>
</dbReference>